<dbReference type="InterPro" id="IPR010982">
    <property type="entry name" value="Lambda_DNA-bd_dom_sf"/>
</dbReference>
<protein>
    <recommendedName>
        <fullName evidence="1">HTH cro/C1-type domain-containing protein</fullName>
    </recommendedName>
</protein>
<organism evidence="2 3">
    <name type="scientific">Pseudomonas fluorescens</name>
    <dbReference type="NCBI Taxonomy" id="294"/>
    <lineage>
        <taxon>Bacteria</taxon>
        <taxon>Pseudomonadati</taxon>
        <taxon>Pseudomonadota</taxon>
        <taxon>Gammaproteobacteria</taxon>
        <taxon>Pseudomonadales</taxon>
        <taxon>Pseudomonadaceae</taxon>
        <taxon>Pseudomonas</taxon>
    </lineage>
</organism>
<sequence length="269" mass="31180">MRHNFSLNLKHLCSHYRSISEVCRKLGMHRGQFNKYLNGASFPTSFNLKRICDVFGVEGYEIALPADQFTLLISDRQRKISLTALTAPQRAVEHLRECSSQRLQNMVGYYHEYSHSVTNPGSILCTLVKIHEAEGHFVYTREERSSPSYAFMGDTAHYRYEGVVYYLGDRLFLVDYESMTSSEINLTILIPNLKRKNERLNGMKMSVTPCDRRTPVCSQVIWSLLSKEICYSEAFRNVREYKIDDPDLDSELRSWLSEAQLIEGVFRAF</sequence>
<accession>A0A5E6QEQ5</accession>
<dbReference type="CDD" id="cd00093">
    <property type="entry name" value="HTH_XRE"/>
    <property type="match status" value="1"/>
</dbReference>
<dbReference type="Gene3D" id="1.10.260.40">
    <property type="entry name" value="lambda repressor-like DNA-binding domains"/>
    <property type="match status" value="1"/>
</dbReference>
<dbReference type="PROSITE" id="PS50943">
    <property type="entry name" value="HTH_CROC1"/>
    <property type="match status" value="1"/>
</dbReference>
<evidence type="ECO:0000259" key="1">
    <source>
        <dbReference type="PROSITE" id="PS50943"/>
    </source>
</evidence>
<dbReference type="InterPro" id="IPR001387">
    <property type="entry name" value="Cro/C1-type_HTH"/>
</dbReference>
<dbReference type="SMART" id="SM00530">
    <property type="entry name" value="HTH_XRE"/>
    <property type="match status" value="1"/>
</dbReference>
<dbReference type="EMBL" id="CABVGZ010000006">
    <property type="protein sequence ID" value="VVM54193.1"/>
    <property type="molecule type" value="Genomic_DNA"/>
</dbReference>
<dbReference type="GO" id="GO:0003677">
    <property type="term" value="F:DNA binding"/>
    <property type="evidence" value="ECO:0007669"/>
    <property type="project" value="InterPro"/>
</dbReference>
<dbReference type="SUPFAM" id="SSF47413">
    <property type="entry name" value="lambda repressor-like DNA-binding domains"/>
    <property type="match status" value="1"/>
</dbReference>
<feature type="domain" description="HTH cro/C1-type" evidence="1">
    <location>
        <begin position="18"/>
        <end position="62"/>
    </location>
</feature>
<evidence type="ECO:0000313" key="2">
    <source>
        <dbReference type="EMBL" id="VVM54193.1"/>
    </source>
</evidence>
<name>A0A5E6QEQ5_PSEFL</name>
<dbReference type="AlphaFoldDB" id="A0A5E6QEQ5"/>
<gene>
    <name evidence="2" type="ORF">PS624_00944</name>
</gene>
<reference evidence="2 3" key="1">
    <citation type="submission" date="2019-09" db="EMBL/GenBank/DDBJ databases">
        <authorList>
            <person name="Chandra G."/>
            <person name="Truman W A."/>
        </authorList>
    </citation>
    <scope>NUCLEOTIDE SEQUENCE [LARGE SCALE GENOMIC DNA]</scope>
    <source>
        <strain evidence="2">PS624</strain>
    </source>
</reference>
<dbReference type="Proteomes" id="UP000326241">
    <property type="component" value="Unassembled WGS sequence"/>
</dbReference>
<proteinExistence type="predicted"/>
<evidence type="ECO:0000313" key="3">
    <source>
        <dbReference type="Proteomes" id="UP000326241"/>
    </source>
</evidence>